<name>A0A6I4W3B8_9BACL</name>
<dbReference type="EMBL" id="WUUL01000009">
    <property type="protein sequence ID" value="MXQ54792.1"/>
    <property type="molecule type" value="Genomic_DNA"/>
</dbReference>
<comment type="caution">
    <text evidence="2">The sequence shown here is derived from an EMBL/GenBank/DDBJ whole genome shotgun (WGS) entry which is preliminary data.</text>
</comment>
<evidence type="ECO:0000313" key="2">
    <source>
        <dbReference type="EMBL" id="MXQ54792.1"/>
    </source>
</evidence>
<organism evidence="2 3">
    <name type="scientific">Shimazuella alba</name>
    <dbReference type="NCBI Taxonomy" id="2690964"/>
    <lineage>
        <taxon>Bacteria</taxon>
        <taxon>Bacillati</taxon>
        <taxon>Bacillota</taxon>
        <taxon>Bacilli</taxon>
        <taxon>Bacillales</taxon>
        <taxon>Thermoactinomycetaceae</taxon>
        <taxon>Shimazuella</taxon>
    </lineage>
</organism>
<sequence length="136" mass="15169">MSLKKTVLPILISIFTLLLPVSSAFADSAGWQRLTWESTHWNSTLNAWITGVNNAHASGYVRICNELTSGGSGRLITIKEYDPDNADDVIATNKYLEPQQCLSHYIQPWVDGDNNKAEIYVQLTNNGSYSAFSIWD</sequence>
<accession>A0A6I4W3B8</accession>
<gene>
    <name evidence="2" type="ORF">GSM42_13930</name>
</gene>
<dbReference type="RefSeq" id="WP_160802139.1">
    <property type="nucleotide sequence ID" value="NZ_WUUL01000009.1"/>
</dbReference>
<proteinExistence type="predicted"/>
<dbReference type="AlphaFoldDB" id="A0A6I4W3B8"/>
<evidence type="ECO:0000313" key="3">
    <source>
        <dbReference type="Proteomes" id="UP000430692"/>
    </source>
</evidence>
<reference evidence="2 3" key="1">
    <citation type="submission" date="2019-12" db="EMBL/GenBank/DDBJ databases">
        <title>Whole-genome analyses of novel actinobacteria.</title>
        <authorList>
            <person name="Sahin N."/>
            <person name="Saygin H."/>
        </authorList>
    </citation>
    <scope>NUCLEOTIDE SEQUENCE [LARGE SCALE GENOMIC DNA]</scope>
    <source>
        <strain evidence="2 3">KC615</strain>
    </source>
</reference>
<protein>
    <submittedName>
        <fullName evidence="2">Uncharacterized protein</fullName>
    </submittedName>
</protein>
<dbReference type="Proteomes" id="UP000430692">
    <property type="component" value="Unassembled WGS sequence"/>
</dbReference>
<keyword evidence="3" id="KW-1185">Reference proteome</keyword>
<evidence type="ECO:0000256" key="1">
    <source>
        <dbReference type="SAM" id="SignalP"/>
    </source>
</evidence>
<feature type="signal peptide" evidence="1">
    <location>
        <begin position="1"/>
        <end position="26"/>
    </location>
</feature>
<feature type="chain" id="PRO_5026061158" evidence="1">
    <location>
        <begin position="27"/>
        <end position="136"/>
    </location>
</feature>
<keyword evidence="1" id="KW-0732">Signal</keyword>